<evidence type="ECO:0000313" key="2">
    <source>
        <dbReference type="EMBL" id="MFD0915735.1"/>
    </source>
</evidence>
<feature type="chain" id="PRO_5046675626" evidence="1">
    <location>
        <begin position="22"/>
        <end position="144"/>
    </location>
</feature>
<dbReference type="RefSeq" id="WP_377211582.1">
    <property type="nucleotide sequence ID" value="NZ_JBHTJV010000003.1"/>
</dbReference>
<keyword evidence="3" id="KW-1185">Reference proteome</keyword>
<dbReference type="InterPro" id="IPR012645">
    <property type="entry name" value="CHP02301"/>
</dbReference>
<dbReference type="NCBIfam" id="TIGR02301">
    <property type="entry name" value="TIGR02301 family protein"/>
    <property type="match status" value="1"/>
</dbReference>
<proteinExistence type="predicted"/>
<feature type="signal peptide" evidence="1">
    <location>
        <begin position="1"/>
        <end position="21"/>
    </location>
</feature>
<reference evidence="3" key="1">
    <citation type="journal article" date="2019" name="Int. J. Syst. Evol. Microbiol.">
        <title>The Global Catalogue of Microorganisms (GCM) 10K type strain sequencing project: providing services to taxonomists for standard genome sequencing and annotation.</title>
        <authorList>
            <consortium name="The Broad Institute Genomics Platform"/>
            <consortium name="The Broad Institute Genome Sequencing Center for Infectious Disease"/>
            <person name="Wu L."/>
            <person name="Ma J."/>
        </authorList>
    </citation>
    <scope>NUCLEOTIDE SEQUENCE [LARGE SCALE GENOMIC DNA]</scope>
    <source>
        <strain evidence="3">CCUG 60023</strain>
    </source>
</reference>
<gene>
    <name evidence="2" type="ORF">ACFQ14_04885</name>
</gene>
<evidence type="ECO:0000256" key="1">
    <source>
        <dbReference type="SAM" id="SignalP"/>
    </source>
</evidence>
<organism evidence="2 3">
    <name type="scientific">Pseudahrensia aquimaris</name>
    <dbReference type="NCBI Taxonomy" id="744461"/>
    <lineage>
        <taxon>Bacteria</taxon>
        <taxon>Pseudomonadati</taxon>
        <taxon>Pseudomonadota</taxon>
        <taxon>Alphaproteobacteria</taxon>
        <taxon>Hyphomicrobiales</taxon>
        <taxon>Ahrensiaceae</taxon>
        <taxon>Pseudahrensia</taxon>
    </lineage>
</organism>
<keyword evidence="1" id="KW-0732">Signal</keyword>
<name>A0ABW3FEP3_9HYPH</name>
<comment type="caution">
    <text evidence="2">The sequence shown here is derived from an EMBL/GenBank/DDBJ whole genome shotgun (WGS) entry which is preliminary data.</text>
</comment>
<accession>A0ABW3FEP3</accession>
<dbReference type="Pfam" id="PF09539">
    <property type="entry name" value="DUF2385"/>
    <property type="match status" value="1"/>
</dbReference>
<sequence length="144" mass="15867">MKMPVALLITLALSLPLCAHAQENGTTADPTTGAIATPQEEPLTAAPYDDKLLRLSEVLGSIHYLRALCGAQEGGKWRNWMADILKSEEPIPSRRAQLVSRFNRGFRAFDQTYTACTSSALLAADRYLKEGVRLSSQITNRYGR</sequence>
<dbReference type="Proteomes" id="UP001597101">
    <property type="component" value="Unassembled WGS sequence"/>
</dbReference>
<protein>
    <submittedName>
        <fullName evidence="2">TIGR02301 family protein</fullName>
    </submittedName>
</protein>
<dbReference type="EMBL" id="JBHTJV010000003">
    <property type="protein sequence ID" value="MFD0915735.1"/>
    <property type="molecule type" value="Genomic_DNA"/>
</dbReference>
<evidence type="ECO:0000313" key="3">
    <source>
        <dbReference type="Proteomes" id="UP001597101"/>
    </source>
</evidence>